<sequence>MFSELFNPQPTSAMPFKCLMRYAGLLTPLSEVDQWTFQKRSPELRLLLKLENYLKKAVNLFLHTHKAREKPYGLSSG</sequence>
<evidence type="ECO:0000313" key="1">
    <source>
        <dbReference type="EMBL" id="GIY84838.1"/>
    </source>
</evidence>
<name>A0AAV4WR74_CAEEX</name>
<gene>
    <name evidence="1" type="ORF">CEXT_310731</name>
</gene>
<dbReference type="AlphaFoldDB" id="A0AAV4WR74"/>
<dbReference type="EMBL" id="BPLR01016577">
    <property type="protein sequence ID" value="GIY84838.1"/>
    <property type="molecule type" value="Genomic_DNA"/>
</dbReference>
<organism evidence="1 2">
    <name type="scientific">Caerostris extrusa</name>
    <name type="common">Bark spider</name>
    <name type="synonym">Caerostris bankana</name>
    <dbReference type="NCBI Taxonomy" id="172846"/>
    <lineage>
        <taxon>Eukaryota</taxon>
        <taxon>Metazoa</taxon>
        <taxon>Ecdysozoa</taxon>
        <taxon>Arthropoda</taxon>
        <taxon>Chelicerata</taxon>
        <taxon>Arachnida</taxon>
        <taxon>Araneae</taxon>
        <taxon>Araneomorphae</taxon>
        <taxon>Entelegynae</taxon>
        <taxon>Araneoidea</taxon>
        <taxon>Araneidae</taxon>
        <taxon>Caerostris</taxon>
    </lineage>
</organism>
<dbReference type="Proteomes" id="UP001054945">
    <property type="component" value="Unassembled WGS sequence"/>
</dbReference>
<evidence type="ECO:0000313" key="2">
    <source>
        <dbReference type="Proteomes" id="UP001054945"/>
    </source>
</evidence>
<proteinExistence type="predicted"/>
<accession>A0AAV4WR74</accession>
<keyword evidence="2" id="KW-1185">Reference proteome</keyword>
<reference evidence="1 2" key="1">
    <citation type="submission" date="2021-06" db="EMBL/GenBank/DDBJ databases">
        <title>Caerostris extrusa draft genome.</title>
        <authorList>
            <person name="Kono N."/>
            <person name="Arakawa K."/>
        </authorList>
    </citation>
    <scope>NUCLEOTIDE SEQUENCE [LARGE SCALE GENOMIC DNA]</scope>
</reference>
<protein>
    <submittedName>
        <fullName evidence="1">Uncharacterized protein</fullName>
    </submittedName>
</protein>
<comment type="caution">
    <text evidence="1">The sequence shown here is derived from an EMBL/GenBank/DDBJ whole genome shotgun (WGS) entry which is preliminary data.</text>
</comment>